<dbReference type="InterPro" id="IPR011944">
    <property type="entry name" value="Steroid_delta5-4_isomerase"/>
</dbReference>
<dbReference type="SUPFAM" id="SSF54427">
    <property type="entry name" value="NTF2-like"/>
    <property type="match status" value="1"/>
</dbReference>
<dbReference type="OrthoDB" id="123109at2"/>
<dbReference type="InterPro" id="IPR027843">
    <property type="entry name" value="DUF4440"/>
</dbReference>
<dbReference type="Gene3D" id="3.10.450.50">
    <property type="match status" value="1"/>
</dbReference>
<dbReference type="Proteomes" id="UP000317371">
    <property type="component" value="Unassembled WGS sequence"/>
</dbReference>
<comment type="caution">
    <text evidence="2">The sequence shown here is derived from an EMBL/GenBank/DDBJ whole genome shotgun (WGS) entry which is preliminary data.</text>
</comment>
<dbReference type="NCBIfam" id="TIGR02246">
    <property type="entry name" value="SgcJ/EcaC family oxidoreductase"/>
    <property type="match status" value="1"/>
</dbReference>
<keyword evidence="3" id="KW-1185">Reference proteome</keyword>
<organism evidence="2 3">
    <name type="scientific">Litorilinea aerophila</name>
    <dbReference type="NCBI Taxonomy" id="1204385"/>
    <lineage>
        <taxon>Bacteria</taxon>
        <taxon>Bacillati</taxon>
        <taxon>Chloroflexota</taxon>
        <taxon>Caldilineae</taxon>
        <taxon>Caldilineales</taxon>
        <taxon>Caldilineaceae</taxon>
        <taxon>Litorilinea</taxon>
    </lineage>
</organism>
<evidence type="ECO:0000259" key="1">
    <source>
        <dbReference type="Pfam" id="PF14534"/>
    </source>
</evidence>
<dbReference type="InterPro" id="IPR032710">
    <property type="entry name" value="NTF2-like_dom_sf"/>
</dbReference>
<feature type="domain" description="DUF4440" evidence="1">
    <location>
        <begin position="21"/>
        <end position="128"/>
    </location>
</feature>
<dbReference type="InParanoid" id="A0A540VE97"/>
<protein>
    <submittedName>
        <fullName evidence="2">SgcJ/EcaC family oxidoreductase</fullName>
    </submittedName>
</protein>
<name>A0A540VE97_9CHLR</name>
<dbReference type="EMBL" id="VIGC01000017">
    <property type="protein sequence ID" value="TQE95090.1"/>
    <property type="molecule type" value="Genomic_DNA"/>
</dbReference>
<gene>
    <name evidence="2" type="ORF">FKZ61_14020</name>
</gene>
<evidence type="ECO:0000313" key="3">
    <source>
        <dbReference type="Proteomes" id="UP000317371"/>
    </source>
</evidence>
<accession>A0A540VE97</accession>
<dbReference type="Pfam" id="PF14534">
    <property type="entry name" value="DUF4440"/>
    <property type="match status" value="1"/>
</dbReference>
<proteinExistence type="predicted"/>
<dbReference type="AlphaFoldDB" id="A0A540VE97"/>
<dbReference type="RefSeq" id="WP_141610767.1">
    <property type="nucleotide sequence ID" value="NZ_VIGC02000017.1"/>
</dbReference>
<sequence>MAQQTLSHTETTDHTADQEAIRAVVAGLEAAWNNGDAEAWSATSAADVVHTVWNGHVAEGRDAVIAGHEHIFRTVYKDTRLTLTVRWIRFLRPDVAVVQMDGALEGADNAPRVRPLAVLSKEEGRWQLRIFQNTPILARPGGDSSSS</sequence>
<evidence type="ECO:0000313" key="2">
    <source>
        <dbReference type="EMBL" id="TQE95090.1"/>
    </source>
</evidence>
<reference evidence="2 3" key="1">
    <citation type="submission" date="2019-06" db="EMBL/GenBank/DDBJ databases">
        <title>Genome sequence of Litorilinea aerophila BAA-2444.</title>
        <authorList>
            <person name="Maclea K.S."/>
            <person name="Maurais E.G."/>
            <person name="Iannazzi L.C."/>
        </authorList>
    </citation>
    <scope>NUCLEOTIDE SEQUENCE [LARGE SCALE GENOMIC DNA]</scope>
    <source>
        <strain evidence="2 3">ATCC BAA-2444</strain>
    </source>
</reference>